<gene>
    <name evidence="2" type="ORF">BGCPKDLD_0902</name>
</gene>
<name>A0ABQ4USG9_9HYPH</name>
<proteinExistence type="predicted"/>
<comment type="caution">
    <text evidence="2">The sequence shown here is derived from an EMBL/GenBank/DDBJ whole genome shotgun (WGS) entry which is preliminary data.</text>
</comment>
<protein>
    <submittedName>
        <fullName evidence="2">Uncharacterized protein</fullName>
    </submittedName>
</protein>
<organism evidence="2 3">
    <name type="scientific">Methylorubrum suomiense</name>
    <dbReference type="NCBI Taxonomy" id="144191"/>
    <lineage>
        <taxon>Bacteria</taxon>
        <taxon>Pseudomonadati</taxon>
        <taxon>Pseudomonadota</taxon>
        <taxon>Alphaproteobacteria</taxon>
        <taxon>Hyphomicrobiales</taxon>
        <taxon>Methylobacteriaceae</taxon>
        <taxon>Methylorubrum</taxon>
    </lineage>
</organism>
<sequence>MRQTSYDKLVARTAIQNAYEASKGDKGPEALVRFAFTVEKHLHDAGFEIVRKPEPASGPGILGAKETPWPEGGLSEDETGYSKALAMLRGSRIPGVAQVAVALGEASPNGPEGNIWKVLDQRYATTRLGRGLFTEESIRRDVMEVRDGMLRVRPGSPIALLFADLDTLMQRGGKPMKLEPRAGAVRDLIEAHRLIADATDILGHDAVDEILNNLADPVRGEAA</sequence>
<reference evidence="2" key="1">
    <citation type="journal article" date="2021" name="Front. Microbiol.">
        <title>Comprehensive Comparative Genomics and Phenotyping of Methylobacterium Species.</title>
        <authorList>
            <person name="Alessa O."/>
            <person name="Ogura Y."/>
            <person name="Fujitani Y."/>
            <person name="Takami H."/>
            <person name="Hayashi T."/>
            <person name="Sahin N."/>
            <person name="Tani A."/>
        </authorList>
    </citation>
    <scope>NUCLEOTIDE SEQUENCE</scope>
    <source>
        <strain evidence="2">DSM 14458</strain>
    </source>
</reference>
<evidence type="ECO:0000313" key="2">
    <source>
        <dbReference type="EMBL" id="GJE74333.1"/>
    </source>
</evidence>
<feature type="region of interest" description="Disordered" evidence="1">
    <location>
        <begin position="57"/>
        <end position="76"/>
    </location>
</feature>
<accession>A0ABQ4USG9</accession>
<dbReference type="EMBL" id="BPRE01000002">
    <property type="protein sequence ID" value="GJE74333.1"/>
    <property type="molecule type" value="Genomic_DNA"/>
</dbReference>
<keyword evidence="3" id="KW-1185">Reference proteome</keyword>
<evidence type="ECO:0000256" key="1">
    <source>
        <dbReference type="SAM" id="MobiDB-lite"/>
    </source>
</evidence>
<evidence type="ECO:0000313" key="3">
    <source>
        <dbReference type="Proteomes" id="UP001055093"/>
    </source>
</evidence>
<reference evidence="2" key="2">
    <citation type="submission" date="2021-08" db="EMBL/GenBank/DDBJ databases">
        <authorList>
            <person name="Tani A."/>
            <person name="Ola A."/>
            <person name="Ogura Y."/>
            <person name="Katsura K."/>
            <person name="Hayashi T."/>
        </authorList>
    </citation>
    <scope>NUCLEOTIDE SEQUENCE</scope>
    <source>
        <strain evidence="2">DSM 14458</strain>
    </source>
</reference>
<dbReference type="Proteomes" id="UP001055093">
    <property type="component" value="Unassembled WGS sequence"/>
</dbReference>